<evidence type="ECO:0000256" key="2">
    <source>
        <dbReference type="ARBA" id="ARBA00012323"/>
    </source>
</evidence>
<dbReference type="GO" id="GO:0005737">
    <property type="term" value="C:cytoplasm"/>
    <property type="evidence" value="ECO:0007669"/>
    <property type="project" value="InterPro"/>
</dbReference>
<dbReference type="CDD" id="cd24062">
    <property type="entry name" value="ASKHA_NBD_ROK_BsGLK-like"/>
    <property type="match status" value="1"/>
</dbReference>
<organism evidence="9 10">
    <name type="scientific">Pullulanibacillus camelliae</name>
    <dbReference type="NCBI Taxonomy" id="1707096"/>
    <lineage>
        <taxon>Bacteria</taxon>
        <taxon>Bacillati</taxon>
        <taxon>Bacillota</taxon>
        <taxon>Bacilli</taxon>
        <taxon>Bacillales</taxon>
        <taxon>Sporolactobacillaceae</taxon>
        <taxon>Pullulanibacillus</taxon>
    </lineage>
</organism>
<gene>
    <name evidence="9" type="ORF">GCM10011391_27080</name>
</gene>
<keyword evidence="6" id="KW-0418">Kinase</keyword>
<dbReference type="PROSITE" id="PS01125">
    <property type="entry name" value="ROK"/>
    <property type="match status" value="1"/>
</dbReference>
<reference evidence="9" key="2">
    <citation type="submission" date="2020-09" db="EMBL/GenBank/DDBJ databases">
        <authorList>
            <person name="Sun Q."/>
            <person name="Zhou Y."/>
        </authorList>
    </citation>
    <scope>NUCLEOTIDE SEQUENCE</scope>
    <source>
        <strain evidence="9">CGMCC 1.15371</strain>
    </source>
</reference>
<dbReference type="PANTHER" id="PTHR18964">
    <property type="entry name" value="ROK (REPRESSOR, ORF, KINASE) FAMILY"/>
    <property type="match status" value="1"/>
</dbReference>
<keyword evidence="10" id="KW-1185">Reference proteome</keyword>
<evidence type="ECO:0000256" key="4">
    <source>
        <dbReference type="ARBA" id="ARBA00022679"/>
    </source>
</evidence>
<evidence type="ECO:0000256" key="6">
    <source>
        <dbReference type="ARBA" id="ARBA00022777"/>
    </source>
</evidence>
<dbReference type="InterPro" id="IPR000600">
    <property type="entry name" value="ROK"/>
</dbReference>
<dbReference type="EC" id="2.7.1.2" evidence="2"/>
<name>A0A8J3DY67_9BACL</name>
<dbReference type="GO" id="GO:0004340">
    <property type="term" value="F:glucokinase activity"/>
    <property type="evidence" value="ECO:0007669"/>
    <property type="project" value="UniProtKB-EC"/>
</dbReference>
<dbReference type="AlphaFoldDB" id="A0A8J3DY67"/>
<dbReference type="GO" id="GO:0006096">
    <property type="term" value="P:glycolytic process"/>
    <property type="evidence" value="ECO:0007669"/>
    <property type="project" value="InterPro"/>
</dbReference>
<dbReference type="InterPro" id="IPR043129">
    <property type="entry name" value="ATPase_NBD"/>
</dbReference>
<reference evidence="9" key="1">
    <citation type="journal article" date="2014" name="Int. J. Syst. Evol. Microbiol.">
        <title>Complete genome sequence of Corynebacterium casei LMG S-19264T (=DSM 44701T), isolated from a smear-ripened cheese.</title>
        <authorList>
            <consortium name="US DOE Joint Genome Institute (JGI-PGF)"/>
            <person name="Walter F."/>
            <person name="Albersmeier A."/>
            <person name="Kalinowski J."/>
            <person name="Ruckert C."/>
        </authorList>
    </citation>
    <scope>NUCLEOTIDE SEQUENCE</scope>
    <source>
        <strain evidence="9">CGMCC 1.15371</strain>
    </source>
</reference>
<dbReference type="RefSeq" id="WP_188695067.1">
    <property type="nucleotide sequence ID" value="NZ_BMIR01000013.1"/>
</dbReference>
<comment type="caution">
    <text evidence="9">The sequence shown here is derived from an EMBL/GenBank/DDBJ whole genome shotgun (WGS) entry which is preliminary data.</text>
</comment>
<accession>A0A8J3DY67</accession>
<protein>
    <recommendedName>
        <fullName evidence="3">Glucokinase</fullName>
        <ecNumber evidence="2">2.7.1.2</ecNumber>
    </recommendedName>
    <alternativeName>
        <fullName evidence="8">Glucose kinase</fullName>
    </alternativeName>
</protein>
<dbReference type="Gene3D" id="3.30.420.40">
    <property type="match status" value="2"/>
</dbReference>
<evidence type="ECO:0000256" key="7">
    <source>
        <dbReference type="ARBA" id="ARBA00022840"/>
    </source>
</evidence>
<keyword evidence="5" id="KW-0547">Nucleotide-binding</keyword>
<sequence>MEKKKWTVGVDLGGTSIKMAFIDETGAIIDKWEIGTDLTDNGANITRDIANSLDEQLQKHAHAKEEIIGIGMGAPGFINFEDGSVFEAVNIGWKNFPLKAALEKATALPVAVDNDANLAALGEMWKGAGEGAIDLICITLGTGVGAGVIINGQIAHGIGGMAGEIGHITAVSEGGYLCNCGRTGCLETVTSATAIKRMALKDYQNHPESKLYAIYQDKQDVTTKDVFDAAKEEDPFALSIVDEVARYLGEALSNVAILLNPQKIVIGGGVSLAGETLLKPVDHYIKAFTLPGVYEGLELCKATLGNDAGVIGGAWLINKQLKRI</sequence>
<dbReference type="NCBIfam" id="TIGR00744">
    <property type="entry name" value="ROK_glcA_fam"/>
    <property type="match status" value="1"/>
</dbReference>
<dbReference type="Pfam" id="PF00480">
    <property type="entry name" value="ROK"/>
    <property type="match status" value="1"/>
</dbReference>
<evidence type="ECO:0000256" key="1">
    <source>
        <dbReference type="ARBA" id="ARBA00006479"/>
    </source>
</evidence>
<dbReference type="InterPro" id="IPR004654">
    <property type="entry name" value="ROK_glcA"/>
</dbReference>
<evidence type="ECO:0000256" key="8">
    <source>
        <dbReference type="ARBA" id="ARBA00032386"/>
    </source>
</evidence>
<keyword evidence="4" id="KW-0808">Transferase</keyword>
<evidence type="ECO:0000256" key="5">
    <source>
        <dbReference type="ARBA" id="ARBA00022741"/>
    </source>
</evidence>
<dbReference type="InterPro" id="IPR049874">
    <property type="entry name" value="ROK_cs"/>
</dbReference>
<dbReference type="GO" id="GO:0005524">
    <property type="term" value="F:ATP binding"/>
    <property type="evidence" value="ECO:0007669"/>
    <property type="project" value="UniProtKB-KW"/>
</dbReference>
<keyword evidence="7" id="KW-0067">ATP-binding</keyword>
<evidence type="ECO:0000313" key="9">
    <source>
        <dbReference type="EMBL" id="GGE46813.1"/>
    </source>
</evidence>
<evidence type="ECO:0000256" key="3">
    <source>
        <dbReference type="ARBA" id="ARBA00014701"/>
    </source>
</evidence>
<evidence type="ECO:0000313" key="10">
    <source>
        <dbReference type="Proteomes" id="UP000628775"/>
    </source>
</evidence>
<comment type="similarity">
    <text evidence="1">Belongs to the ROK (NagC/XylR) family.</text>
</comment>
<dbReference type="EMBL" id="BMIR01000013">
    <property type="protein sequence ID" value="GGE46813.1"/>
    <property type="molecule type" value="Genomic_DNA"/>
</dbReference>
<dbReference type="SUPFAM" id="SSF53067">
    <property type="entry name" value="Actin-like ATPase domain"/>
    <property type="match status" value="1"/>
</dbReference>
<dbReference type="PANTHER" id="PTHR18964:SF149">
    <property type="entry name" value="BIFUNCTIONAL UDP-N-ACETYLGLUCOSAMINE 2-EPIMERASE_N-ACETYLMANNOSAMINE KINASE"/>
    <property type="match status" value="1"/>
</dbReference>
<proteinExistence type="inferred from homology"/>
<dbReference type="Proteomes" id="UP000628775">
    <property type="component" value="Unassembled WGS sequence"/>
</dbReference>